<dbReference type="Proteomes" id="UP000214618">
    <property type="component" value="Chromosome"/>
</dbReference>
<dbReference type="AlphaFoldDB" id="A0A223EIN5"/>
<dbReference type="OrthoDB" id="9971698at2"/>
<accession>A0A223EIN5</accession>
<protein>
    <submittedName>
        <fullName evidence="1">Uncharacterized protein</fullName>
    </submittedName>
</protein>
<evidence type="ECO:0000313" key="1">
    <source>
        <dbReference type="EMBL" id="ASS95094.1"/>
    </source>
</evidence>
<dbReference type="GeneID" id="56474035"/>
<gene>
    <name evidence="1" type="ORF">BS1321_14855</name>
</gene>
<dbReference type="EMBL" id="CP017704">
    <property type="protein sequence ID" value="ASS95094.1"/>
    <property type="molecule type" value="Genomic_DNA"/>
</dbReference>
<organism evidence="1 2">
    <name type="scientific">Peribacillus simplex NBRC 15720 = DSM 1321</name>
    <dbReference type="NCBI Taxonomy" id="1349754"/>
    <lineage>
        <taxon>Bacteria</taxon>
        <taxon>Bacillati</taxon>
        <taxon>Bacillota</taxon>
        <taxon>Bacilli</taxon>
        <taxon>Bacillales</taxon>
        <taxon>Bacillaceae</taxon>
        <taxon>Peribacillus</taxon>
    </lineage>
</organism>
<name>A0A223EIN5_9BACI</name>
<sequence>MEQKEILKNVIESLSNYYEKQKSFKRVFLNEPVMSKAVEVFDTGMNEMVDHIFDLIGIPNEESSDNKYETSNWTKRVLTNLIDIAAKEEKYIESTIELISDWKNLSDYTSKVESHTWFGYRQLLDEHITGFKKWHEELREKEKGKGKSKTV</sequence>
<dbReference type="RefSeq" id="WP_063236279.1">
    <property type="nucleotide sequence ID" value="NZ_BCVO01000043.1"/>
</dbReference>
<reference evidence="1 2" key="1">
    <citation type="submission" date="2016-10" db="EMBL/GenBank/DDBJ databases">
        <title>The whole genome sequencing and assembly of Bacillus simplex DSM 1321 strain.</title>
        <authorList>
            <person name="Park M.-K."/>
            <person name="Lee Y.-J."/>
            <person name="Yi H."/>
            <person name="Bahn Y.-S."/>
            <person name="Kim J.F."/>
            <person name="Lee D.-W."/>
        </authorList>
    </citation>
    <scope>NUCLEOTIDE SEQUENCE [LARGE SCALE GENOMIC DNA]</scope>
    <source>
        <strain evidence="1 2">DSM 1321</strain>
    </source>
</reference>
<evidence type="ECO:0000313" key="2">
    <source>
        <dbReference type="Proteomes" id="UP000214618"/>
    </source>
</evidence>
<proteinExistence type="predicted"/>